<evidence type="ECO:0000256" key="1">
    <source>
        <dbReference type="SAM" id="MobiDB-lite"/>
    </source>
</evidence>
<dbReference type="EMBL" id="CAUM01000057">
    <property type="protein sequence ID" value="CCV05146.1"/>
    <property type="molecule type" value="Genomic_DNA"/>
</dbReference>
<evidence type="ECO:0000313" key="2">
    <source>
        <dbReference type="EMBL" id="CCV05146.1"/>
    </source>
</evidence>
<keyword evidence="3" id="KW-1185">Reference proteome</keyword>
<organism evidence="2 3">
    <name type="scientific">Mesorhizobium metallidurans STM 2683</name>
    <dbReference type="NCBI Taxonomy" id="1297569"/>
    <lineage>
        <taxon>Bacteria</taxon>
        <taxon>Pseudomonadati</taxon>
        <taxon>Pseudomonadota</taxon>
        <taxon>Alphaproteobacteria</taxon>
        <taxon>Hyphomicrobiales</taxon>
        <taxon>Phyllobacteriaceae</taxon>
        <taxon>Mesorhizobium</taxon>
    </lineage>
</organism>
<gene>
    <name evidence="2" type="ORF">MESS2_150027</name>
</gene>
<feature type="compositionally biased region" description="Polar residues" evidence="1">
    <location>
        <begin position="1"/>
        <end position="13"/>
    </location>
</feature>
<dbReference type="Proteomes" id="UP000012062">
    <property type="component" value="Unassembled WGS sequence"/>
</dbReference>
<protein>
    <submittedName>
        <fullName evidence="2">Uncharacterized protein</fullName>
    </submittedName>
</protein>
<proteinExistence type="predicted"/>
<evidence type="ECO:0000313" key="3">
    <source>
        <dbReference type="Proteomes" id="UP000012062"/>
    </source>
</evidence>
<accession>M5F011</accession>
<feature type="compositionally biased region" description="Polar residues" evidence="1">
    <location>
        <begin position="22"/>
        <end position="34"/>
    </location>
</feature>
<sequence>MSKSGSVRSSSCAISRREGRVSEQNADTAARNSLSAFPDSARIAICLKSEDDTEDTPDTRHNLDHAQPGLCRFSDCHGSGSPDLRTKIKLATIR</sequence>
<dbReference type="AlphaFoldDB" id="M5F011"/>
<feature type="region of interest" description="Disordered" evidence="1">
    <location>
        <begin position="1"/>
        <end position="34"/>
    </location>
</feature>
<reference evidence="2 3" key="1">
    <citation type="submission" date="2013-02" db="EMBL/GenBank/DDBJ databases">
        <authorList>
            <person name="Genoscope - CEA"/>
        </authorList>
    </citation>
    <scope>NUCLEOTIDE SEQUENCE [LARGE SCALE GENOMIC DNA]</scope>
    <source>
        <strain evidence="2 3">STM 2683</strain>
    </source>
</reference>
<comment type="caution">
    <text evidence="2">The sequence shown here is derived from an EMBL/GenBank/DDBJ whole genome shotgun (WGS) entry which is preliminary data.</text>
</comment>
<name>M5F011_9HYPH</name>